<evidence type="ECO:0000313" key="2">
    <source>
        <dbReference type="EMBL" id="KAJ8551135.1"/>
    </source>
</evidence>
<dbReference type="AlphaFoldDB" id="A0A9Q1M4X3"/>
<name>A0A9Q1M4X3_9SOLA</name>
<dbReference type="OrthoDB" id="10648220at2759"/>
<reference evidence="3" key="1">
    <citation type="journal article" date="2023" name="Proc. Natl. Acad. Sci. U.S.A.">
        <title>Genomic and structural basis for evolution of tropane alkaloid biosynthesis.</title>
        <authorList>
            <person name="Wanga Y.-J."/>
            <person name="Taina T."/>
            <person name="Yua J.-Y."/>
            <person name="Lia J."/>
            <person name="Xua B."/>
            <person name="Chenc J."/>
            <person name="D'Auriad J.C."/>
            <person name="Huanga J.-P."/>
            <person name="Huanga S.-X."/>
        </authorList>
    </citation>
    <scope>NUCLEOTIDE SEQUENCE [LARGE SCALE GENOMIC DNA]</scope>
    <source>
        <strain evidence="3">cv. KIB-2019</strain>
    </source>
</reference>
<keyword evidence="3" id="KW-1185">Reference proteome</keyword>
<comment type="caution">
    <text evidence="2">The sequence shown here is derived from an EMBL/GenBank/DDBJ whole genome shotgun (WGS) entry which is preliminary data.</text>
</comment>
<sequence length="169" mass="18141">MEIIFTKIHYGGTFSDTPVPTYVGECVPALRSLNGVGKGVKVVDEGVGEAVNLAEESAGQASNLDEERGGGKVANLDEEGGGQAANVDEEGIGNANLNEEASNLVDVNVDSDGNISNYVSSNSDLGEIPPEDGSNVDEELRAFIQERRSKKRRKMMLQLKKYQLERLVV</sequence>
<evidence type="ECO:0000313" key="3">
    <source>
        <dbReference type="Proteomes" id="UP001152561"/>
    </source>
</evidence>
<protein>
    <submittedName>
        <fullName evidence="2">Uncharacterized protein</fullName>
    </submittedName>
</protein>
<feature type="region of interest" description="Disordered" evidence="1">
    <location>
        <begin position="57"/>
        <end position="85"/>
    </location>
</feature>
<organism evidence="2 3">
    <name type="scientific">Anisodus acutangulus</name>
    <dbReference type="NCBI Taxonomy" id="402998"/>
    <lineage>
        <taxon>Eukaryota</taxon>
        <taxon>Viridiplantae</taxon>
        <taxon>Streptophyta</taxon>
        <taxon>Embryophyta</taxon>
        <taxon>Tracheophyta</taxon>
        <taxon>Spermatophyta</taxon>
        <taxon>Magnoliopsida</taxon>
        <taxon>eudicotyledons</taxon>
        <taxon>Gunneridae</taxon>
        <taxon>Pentapetalae</taxon>
        <taxon>asterids</taxon>
        <taxon>lamiids</taxon>
        <taxon>Solanales</taxon>
        <taxon>Solanaceae</taxon>
        <taxon>Solanoideae</taxon>
        <taxon>Hyoscyameae</taxon>
        <taxon>Anisodus</taxon>
    </lineage>
</organism>
<dbReference type="Proteomes" id="UP001152561">
    <property type="component" value="Unassembled WGS sequence"/>
</dbReference>
<dbReference type="EMBL" id="JAJAGQ010000010">
    <property type="protein sequence ID" value="KAJ8551135.1"/>
    <property type="molecule type" value="Genomic_DNA"/>
</dbReference>
<evidence type="ECO:0000256" key="1">
    <source>
        <dbReference type="SAM" id="MobiDB-lite"/>
    </source>
</evidence>
<gene>
    <name evidence="2" type="ORF">K7X08_000505</name>
</gene>
<accession>A0A9Q1M4X3</accession>
<proteinExistence type="predicted"/>